<feature type="region of interest" description="Disordered" evidence="2">
    <location>
        <begin position="1"/>
        <end position="107"/>
    </location>
</feature>
<dbReference type="Pfam" id="PF22936">
    <property type="entry name" value="Pol_BBD"/>
    <property type="match status" value="1"/>
</dbReference>
<dbReference type="Pfam" id="PF00098">
    <property type="entry name" value="zf-CCHC"/>
    <property type="match status" value="1"/>
</dbReference>
<keyword evidence="1" id="KW-0863">Zinc-finger</keyword>
<dbReference type="SUPFAM" id="SSF57756">
    <property type="entry name" value="Retrovirus zinc finger-like domains"/>
    <property type="match status" value="1"/>
</dbReference>
<feature type="compositionally biased region" description="Basic residues" evidence="2">
    <location>
        <begin position="17"/>
        <end position="32"/>
    </location>
</feature>
<evidence type="ECO:0000256" key="2">
    <source>
        <dbReference type="SAM" id="MobiDB-lite"/>
    </source>
</evidence>
<accession>A0A1X7UTU2</accession>
<name>A0A1X7UTU2_AMPQE</name>
<keyword evidence="1" id="KW-0479">Metal-binding</keyword>
<proteinExistence type="predicted"/>
<dbReference type="PROSITE" id="PS50158">
    <property type="entry name" value="ZF_CCHC"/>
    <property type="match status" value="1"/>
</dbReference>
<dbReference type="InterPro" id="IPR054722">
    <property type="entry name" value="PolX-like_BBD"/>
</dbReference>
<evidence type="ECO:0000313" key="4">
    <source>
        <dbReference type="EnsemblMetazoa" id="Aqu2.1.30792_001"/>
    </source>
</evidence>
<dbReference type="EnsemblMetazoa" id="Aqu2.1.30792_001">
    <property type="protein sequence ID" value="Aqu2.1.30792_001"/>
    <property type="gene ID" value="Aqu2.1.30792"/>
</dbReference>
<feature type="compositionally biased region" description="Polar residues" evidence="2">
    <location>
        <begin position="61"/>
        <end position="70"/>
    </location>
</feature>
<dbReference type="SMART" id="SM00343">
    <property type="entry name" value="ZnF_C2HC"/>
    <property type="match status" value="1"/>
</dbReference>
<reference evidence="4" key="1">
    <citation type="submission" date="2017-05" db="UniProtKB">
        <authorList>
            <consortium name="EnsemblMetazoa"/>
        </authorList>
    </citation>
    <scope>IDENTIFICATION</scope>
</reference>
<organism evidence="4">
    <name type="scientific">Amphimedon queenslandica</name>
    <name type="common">Sponge</name>
    <dbReference type="NCBI Taxonomy" id="400682"/>
    <lineage>
        <taxon>Eukaryota</taxon>
        <taxon>Metazoa</taxon>
        <taxon>Porifera</taxon>
        <taxon>Demospongiae</taxon>
        <taxon>Heteroscleromorpha</taxon>
        <taxon>Haplosclerida</taxon>
        <taxon>Niphatidae</taxon>
        <taxon>Amphimedon</taxon>
    </lineage>
</organism>
<feature type="domain" description="CCHC-type" evidence="3">
    <location>
        <begin position="33"/>
        <end position="48"/>
    </location>
</feature>
<dbReference type="InterPro" id="IPR036875">
    <property type="entry name" value="Znf_CCHC_sf"/>
</dbReference>
<dbReference type="GO" id="GO:0003676">
    <property type="term" value="F:nucleic acid binding"/>
    <property type="evidence" value="ECO:0007669"/>
    <property type="project" value="InterPro"/>
</dbReference>
<dbReference type="GO" id="GO:0008270">
    <property type="term" value="F:zinc ion binding"/>
    <property type="evidence" value="ECO:0007669"/>
    <property type="project" value="UniProtKB-KW"/>
</dbReference>
<dbReference type="AlphaFoldDB" id="A0A1X7UTU2"/>
<protein>
    <recommendedName>
        <fullName evidence="3">CCHC-type domain-containing protein</fullName>
    </recommendedName>
</protein>
<dbReference type="Gene3D" id="4.10.60.10">
    <property type="entry name" value="Zinc finger, CCHC-type"/>
    <property type="match status" value="1"/>
</dbReference>
<evidence type="ECO:0000259" key="3">
    <source>
        <dbReference type="PROSITE" id="PS50158"/>
    </source>
</evidence>
<keyword evidence="1" id="KW-0862">Zinc</keyword>
<dbReference type="InParanoid" id="A0A1X7UTU2"/>
<dbReference type="InterPro" id="IPR001878">
    <property type="entry name" value="Znf_CCHC"/>
</dbReference>
<evidence type="ECO:0000256" key="1">
    <source>
        <dbReference type="PROSITE-ProRule" id="PRU00047"/>
    </source>
</evidence>
<sequence length="195" mass="21772">MSKPSGAGERDAGQALTRKHHQRRGRNPHKKVCYLCGEPGHFRKDCPKNRQTPNLKPPEPSTAQPQTSSAKPKHKAKHTYSNTEEECIEDSLDEESCNNESQPDSEHEEVFAATQSCDLDEDWIVDSGASSHMTRSSKVLMNYEEFSKTQTVSLGDGRTVEAIGKGDIYLKTCTKTAMQSTFSMSSRKKRQHGEV</sequence>
<feature type="compositionally biased region" description="Acidic residues" evidence="2">
    <location>
        <begin position="83"/>
        <end position="97"/>
    </location>
</feature>